<proteinExistence type="predicted"/>
<feature type="transmembrane region" description="Helical" evidence="5">
    <location>
        <begin position="567"/>
        <end position="591"/>
    </location>
</feature>
<dbReference type="Gene3D" id="3.40.1710.10">
    <property type="entry name" value="abc type-2 transporter like domain"/>
    <property type="match status" value="1"/>
</dbReference>
<dbReference type="InterPro" id="IPR017500">
    <property type="entry name" value="Phage_infect_YhgE_N"/>
</dbReference>
<feature type="domain" description="ABC-2 type transporter transmembrane" evidence="6">
    <location>
        <begin position="517"/>
        <end position="701"/>
    </location>
</feature>
<evidence type="ECO:0000256" key="5">
    <source>
        <dbReference type="SAM" id="Phobius"/>
    </source>
</evidence>
<keyword evidence="8" id="KW-1185">Reference proteome</keyword>
<evidence type="ECO:0000313" key="8">
    <source>
        <dbReference type="Proteomes" id="UP001430755"/>
    </source>
</evidence>
<evidence type="ECO:0000259" key="6">
    <source>
        <dbReference type="Pfam" id="PF12698"/>
    </source>
</evidence>
<feature type="domain" description="ABC-2 type transporter transmembrane" evidence="6">
    <location>
        <begin position="29"/>
        <end position="162"/>
    </location>
</feature>
<dbReference type="EMBL" id="JAJMLW010000002">
    <property type="protein sequence ID" value="MCI2241899.1"/>
    <property type="molecule type" value="Genomic_DNA"/>
</dbReference>
<keyword evidence="4 5" id="KW-0472">Membrane</keyword>
<dbReference type="PANTHER" id="PTHR43077:SF10">
    <property type="entry name" value="TRANSPORT PERMEASE PROTEIN"/>
    <property type="match status" value="1"/>
</dbReference>
<feature type="transmembrane region" description="Helical" evidence="5">
    <location>
        <begin position="685"/>
        <end position="702"/>
    </location>
</feature>
<feature type="transmembrane region" description="Helical" evidence="5">
    <location>
        <begin position="768"/>
        <end position="789"/>
    </location>
</feature>
<accession>A0ABS9WGH9</accession>
<reference evidence="7" key="1">
    <citation type="submission" date="2021-11" db="EMBL/GenBank/DDBJ databases">
        <title>A Novel Adlercreutzia Species, isolated from a Allomyrina dichotoma larva feces.</title>
        <authorList>
            <person name="Suh M.K."/>
        </authorList>
    </citation>
    <scope>NUCLEOTIDE SEQUENCE</scope>
    <source>
        <strain evidence="7">JBNU-10</strain>
    </source>
</reference>
<name>A0ABS9WGH9_9ACTN</name>
<comment type="caution">
    <text evidence="7">The sequence shown here is derived from an EMBL/GenBank/DDBJ whole genome shotgun (WGS) entry which is preliminary data.</text>
</comment>
<dbReference type="NCBIfam" id="TIGR03061">
    <property type="entry name" value="pip_yhgE_Nterm"/>
    <property type="match status" value="1"/>
</dbReference>
<dbReference type="InterPro" id="IPR017501">
    <property type="entry name" value="Phage_infect_YhgE_C"/>
</dbReference>
<comment type="subcellular location">
    <subcellularLocation>
        <location evidence="1">Membrane</location>
        <topology evidence="1">Multi-pass membrane protein</topology>
    </subcellularLocation>
</comment>
<dbReference type="PANTHER" id="PTHR43077">
    <property type="entry name" value="TRANSPORT PERMEASE YVFS-RELATED"/>
    <property type="match status" value="1"/>
</dbReference>
<sequence>MGNALRVLRRDVLRLLKVPPALVVVVALLVLPSIYTWYNVIGFWNPYDNTGNLRVCVVNQDEGGSSELTGELHVGDMIVDKLHENDQLKWEFTDYDDAMAQLDAGEAYAAFVIPPDFTADLLTLTTGDFTQPALTYYVNEKAGPVAPKITDAGATTLDETINSTFVSTVSDVVAGSVDEAYLESQNALGRTREGAAGKLAEASEAVAGARDALAQVGDAVAQARDRAEAARGDLARAREGVEAASRSLSSTSDLAARTQEGLGAFAQSAMPAVGQALTALSQGAARADAAVSGLNQAVAGAQGSIGETIGQGSAAVGRAEALASELHAAAAALPEGDPERAALEAAASELDQRNAEARQALGALADLNGQAGSVSSSAAEASAALSAAVSQATDAAGGYSDALFGTTLPAVEQALGSLARASASLSAAVAGQRTLIDQASAALGQLTGTLDAAADAVGQTDGLLAGLEGELSLVRTDVMAIGQSGALTRLFGDEGLDAAKIADFMGSPTELVTEQLYPLNAYGSAMAPLFMNLTFWIGAFMLLVIMKQEVDGEGIPGLTIAQRYLGRFLLLAAMAVLQAVICCAGVLAIGVQAASAPALFFAAAVTSLSYLSIIYALSVTLQHIGKGICVVLVFAQIPGATGLYPIEMTSGFFQAIYPFFPFTYGIGAMREAIFGFYGTAYAGDLAMLALFFAVSMALGLIVRPLMANVNLMVADQVRAGGLFNGERVEVPRRPYRFSQIVRVLSDRDEYRASLEERYARFRRWYPRLIRGAVVVGVAVPAALAVVFALTPAEKVWVLTGWLAFIAALFVFLVVVESLRCSFERQLRLGSLPDERLLELYGARQAVEDGGDEGRG</sequence>
<keyword evidence="2 5" id="KW-0812">Transmembrane</keyword>
<evidence type="ECO:0000256" key="3">
    <source>
        <dbReference type="ARBA" id="ARBA00022989"/>
    </source>
</evidence>
<dbReference type="InterPro" id="IPR051328">
    <property type="entry name" value="T7SS_ABC-Transporter"/>
</dbReference>
<feature type="transmembrane region" description="Helical" evidence="5">
    <location>
        <begin position="597"/>
        <end position="617"/>
    </location>
</feature>
<feature type="transmembrane region" description="Helical" evidence="5">
    <location>
        <begin position="624"/>
        <end position="644"/>
    </location>
</feature>
<feature type="transmembrane region" description="Helical" evidence="5">
    <location>
        <begin position="795"/>
        <end position="815"/>
    </location>
</feature>
<feature type="transmembrane region" description="Helical" evidence="5">
    <location>
        <begin position="525"/>
        <end position="546"/>
    </location>
</feature>
<gene>
    <name evidence="7" type="ORF">LPT13_05995</name>
</gene>
<evidence type="ECO:0000256" key="4">
    <source>
        <dbReference type="ARBA" id="ARBA00023136"/>
    </source>
</evidence>
<evidence type="ECO:0000256" key="2">
    <source>
        <dbReference type="ARBA" id="ARBA00022692"/>
    </source>
</evidence>
<evidence type="ECO:0000256" key="1">
    <source>
        <dbReference type="ARBA" id="ARBA00004141"/>
    </source>
</evidence>
<evidence type="ECO:0000313" key="7">
    <source>
        <dbReference type="EMBL" id="MCI2241899.1"/>
    </source>
</evidence>
<organism evidence="7 8">
    <name type="scientific">Adlercreutzia faecimuris</name>
    <dbReference type="NCBI Taxonomy" id="2897341"/>
    <lineage>
        <taxon>Bacteria</taxon>
        <taxon>Bacillati</taxon>
        <taxon>Actinomycetota</taxon>
        <taxon>Coriobacteriia</taxon>
        <taxon>Eggerthellales</taxon>
        <taxon>Eggerthellaceae</taxon>
        <taxon>Adlercreutzia</taxon>
    </lineage>
</organism>
<dbReference type="NCBIfam" id="TIGR03062">
    <property type="entry name" value="pip_yhgE_Cterm"/>
    <property type="match status" value="1"/>
</dbReference>
<protein>
    <submittedName>
        <fullName evidence="7">YhgE/Pip domain-containing protein</fullName>
    </submittedName>
</protein>
<feature type="transmembrane region" description="Helical" evidence="5">
    <location>
        <begin position="21"/>
        <end position="38"/>
    </location>
</feature>
<keyword evidence="3 5" id="KW-1133">Transmembrane helix</keyword>
<dbReference type="RefSeq" id="WP_242164593.1">
    <property type="nucleotide sequence ID" value="NZ_JAJMLW010000002.1"/>
</dbReference>
<dbReference type="Pfam" id="PF12698">
    <property type="entry name" value="ABC2_membrane_3"/>
    <property type="match status" value="2"/>
</dbReference>
<dbReference type="Proteomes" id="UP001430755">
    <property type="component" value="Unassembled WGS sequence"/>
</dbReference>
<dbReference type="InterPro" id="IPR013525">
    <property type="entry name" value="ABC2_TM"/>
</dbReference>